<evidence type="ECO:0000259" key="4">
    <source>
        <dbReference type="Pfam" id="PF09084"/>
    </source>
</evidence>
<evidence type="ECO:0000256" key="2">
    <source>
        <dbReference type="ARBA" id="ARBA00010742"/>
    </source>
</evidence>
<evidence type="ECO:0000256" key="3">
    <source>
        <dbReference type="ARBA" id="ARBA00022729"/>
    </source>
</evidence>
<dbReference type="InterPro" id="IPR015168">
    <property type="entry name" value="SsuA/THI5"/>
</dbReference>
<organism evidence="5 6">
    <name type="scientific">Methylomonas albis</name>
    <dbReference type="NCBI Taxonomy" id="1854563"/>
    <lineage>
        <taxon>Bacteria</taxon>
        <taxon>Pseudomonadati</taxon>
        <taxon>Pseudomonadota</taxon>
        <taxon>Gammaproteobacteria</taxon>
        <taxon>Methylococcales</taxon>
        <taxon>Methylococcaceae</taxon>
        <taxon>Methylomonas</taxon>
    </lineage>
</organism>
<dbReference type="Proteomes" id="UP000652176">
    <property type="component" value="Unassembled WGS sequence"/>
</dbReference>
<dbReference type="EMBL" id="JACXSS010000001">
    <property type="protein sequence ID" value="MBD9357912.1"/>
    <property type="molecule type" value="Genomic_DNA"/>
</dbReference>
<comment type="subcellular location">
    <subcellularLocation>
        <location evidence="1">Periplasm</location>
    </subcellularLocation>
</comment>
<dbReference type="Gene3D" id="3.40.190.10">
    <property type="entry name" value="Periplasmic binding protein-like II"/>
    <property type="match status" value="2"/>
</dbReference>
<keyword evidence="3" id="KW-0732">Signal</keyword>
<evidence type="ECO:0000256" key="1">
    <source>
        <dbReference type="ARBA" id="ARBA00004418"/>
    </source>
</evidence>
<gene>
    <name evidence="5" type="ORF">IE877_18900</name>
</gene>
<comment type="similarity">
    <text evidence="2">Belongs to the bacterial solute-binding protein SsuA/TauA family.</text>
</comment>
<sequence length="317" mass="34961">MKLLSKLAQLAVMLSIAGCSPPPEPLRIVSSPWPGYEPLYLARDLGYLQESLVRITELPSSNLNMEAFSNGSTDLSTLTLDETLTLLARGQKLRILLVMDVSNGADGVVAKPEIKSLAELKGRRVGMENIPLGAYILSRVLDMSGVDSADINVIPMPEDKHEKAYLQGKIDAAITMEPFKTKLIQAGAHVLLDSSQIPDEIFDLIVVREDVYLTRREELCHLSQQWFRTLDHVQANKHDAYTHMGKRLGMDAEAFSAAIGGLKVPSRQENQRLLGGNQPGLLTPARRLSDIMQHRQMLSEAVDIAASIDTSFTNCME</sequence>
<feature type="domain" description="SsuA/THI5-like" evidence="4">
    <location>
        <begin position="35"/>
        <end position="180"/>
    </location>
</feature>
<dbReference type="PANTHER" id="PTHR30024">
    <property type="entry name" value="ALIPHATIC SULFONATES-BINDING PROTEIN-RELATED"/>
    <property type="match status" value="1"/>
</dbReference>
<keyword evidence="6" id="KW-1185">Reference proteome</keyword>
<dbReference type="Pfam" id="PF09084">
    <property type="entry name" value="NMT1"/>
    <property type="match status" value="1"/>
</dbReference>
<dbReference type="SUPFAM" id="SSF53850">
    <property type="entry name" value="Periplasmic binding protein-like II"/>
    <property type="match status" value="1"/>
</dbReference>
<accession>A0ABR9D462</accession>
<evidence type="ECO:0000313" key="5">
    <source>
        <dbReference type="EMBL" id="MBD9357912.1"/>
    </source>
</evidence>
<protein>
    <submittedName>
        <fullName evidence="5">ABC transporter substrate-binding protein</fullName>
    </submittedName>
</protein>
<dbReference type="RefSeq" id="WP_192376160.1">
    <property type="nucleotide sequence ID" value="NZ_CAJHIV010000001.1"/>
</dbReference>
<dbReference type="PROSITE" id="PS51257">
    <property type="entry name" value="PROKAR_LIPOPROTEIN"/>
    <property type="match status" value="1"/>
</dbReference>
<evidence type="ECO:0000313" key="6">
    <source>
        <dbReference type="Proteomes" id="UP000652176"/>
    </source>
</evidence>
<name>A0ABR9D462_9GAMM</name>
<comment type="caution">
    <text evidence="5">The sequence shown here is derived from an EMBL/GenBank/DDBJ whole genome shotgun (WGS) entry which is preliminary data.</text>
</comment>
<proteinExistence type="inferred from homology"/>
<dbReference type="PANTHER" id="PTHR30024:SF47">
    <property type="entry name" value="TAURINE-BINDING PERIPLASMIC PROTEIN"/>
    <property type="match status" value="1"/>
</dbReference>
<reference evidence="5 6" key="1">
    <citation type="submission" date="2020-09" db="EMBL/GenBank/DDBJ databases">
        <title>Methylomonas albis sp. nov. and Methylomonas fluvii sp. nov.: Two cold-adapted methanotrophs from the River Elbe and an amended description of Methylovulum psychrotolerans strain Eb1.</title>
        <authorList>
            <person name="Bussmann I.K."/>
            <person name="Klings K.-W."/>
            <person name="Warnstedt J."/>
            <person name="Hoppert M."/>
            <person name="Saborowski A."/>
            <person name="Horn F."/>
            <person name="Liebner S."/>
        </authorList>
    </citation>
    <scope>NUCLEOTIDE SEQUENCE [LARGE SCALE GENOMIC DNA]</scope>
    <source>
        <strain evidence="5 6">EbA</strain>
    </source>
</reference>